<feature type="transmembrane region" description="Helical" evidence="1">
    <location>
        <begin position="12"/>
        <end position="33"/>
    </location>
</feature>
<dbReference type="Gene3D" id="3.30.700.10">
    <property type="entry name" value="Glycoprotein, Type 4 Pilin"/>
    <property type="match status" value="1"/>
</dbReference>
<gene>
    <name evidence="2" type="ORF">G3580_05745</name>
</gene>
<dbReference type="KEGG" id="azq:G3580_05745"/>
<keyword evidence="3" id="KW-1185">Reference proteome</keyword>
<dbReference type="PANTHER" id="PTHR30093">
    <property type="entry name" value="GENERAL SECRETION PATHWAY PROTEIN G"/>
    <property type="match status" value="1"/>
</dbReference>
<dbReference type="InterPro" id="IPR012902">
    <property type="entry name" value="N_methyl_site"/>
</dbReference>
<protein>
    <submittedName>
        <fullName evidence="2">Type IV pilin protein</fullName>
    </submittedName>
</protein>
<dbReference type="GO" id="GO:0043683">
    <property type="term" value="P:type IV pilus assembly"/>
    <property type="evidence" value="ECO:0007669"/>
    <property type="project" value="InterPro"/>
</dbReference>
<dbReference type="Proteomes" id="UP000501991">
    <property type="component" value="Chromosome"/>
</dbReference>
<dbReference type="InterPro" id="IPR031982">
    <property type="entry name" value="PilE-like"/>
</dbReference>
<keyword evidence="1" id="KW-0472">Membrane</keyword>
<dbReference type="SUPFAM" id="SSF54523">
    <property type="entry name" value="Pili subunits"/>
    <property type="match status" value="1"/>
</dbReference>
<dbReference type="AlphaFoldDB" id="A0A6C1B8M0"/>
<keyword evidence="1" id="KW-1133">Transmembrane helix</keyword>
<dbReference type="InterPro" id="IPR045584">
    <property type="entry name" value="Pilin-like"/>
</dbReference>
<accession>A0A6C1B8M0</accession>
<proteinExistence type="predicted"/>
<dbReference type="PROSITE" id="PS00409">
    <property type="entry name" value="PROKAR_NTER_METHYL"/>
    <property type="match status" value="1"/>
</dbReference>
<dbReference type="Pfam" id="PF07963">
    <property type="entry name" value="N_methyl"/>
    <property type="match status" value="1"/>
</dbReference>
<dbReference type="Pfam" id="PF16732">
    <property type="entry name" value="ComP_DUS"/>
    <property type="match status" value="1"/>
</dbReference>
<reference evidence="2 3" key="1">
    <citation type="submission" date="2020-02" db="EMBL/GenBank/DDBJ databases">
        <title>Nitrogenibacter mangrovi gen. nov., sp. nov. isolated from mangrove sediment, a denitrifying betaproteobacterium.</title>
        <authorList>
            <person name="Liao H."/>
            <person name="Tian Y."/>
        </authorList>
    </citation>
    <scope>NUCLEOTIDE SEQUENCE [LARGE SCALE GENOMIC DNA]</scope>
    <source>
        <strain evidence="2 3">M9-3-2</strain>
    </source>
</reference>
<evidence type="ECO:0000313" key="3">
    <source>
        <dbReference type="Proteomes" id="UP000501991"/>
    </source>
</evidence>
<sequence length="134" mass="13917">MTAPRASRGFTLIEVMIVVAILGIIAAIAYPNYTQYVQRSRRNECEGQMTSMAAALERRYSTSGAYNSAAAPAFTCPADGGTATYNLAAALAADTFTITATPQGPQTGDKCGNLTLTQTGAKGATGGTIAECWH</sequence>
<dbReference type="PANTHER" id="PTHR30093:SF47">
    <property type="entry name" value="TYPE IV PILUS NON-CORE MINOR PILIN PILE"/>
    <property type="match status" value="1"/>
</dbReference>
<keyword evidence="1" id="KW-0812">Transmembrane</keyword>
<evidence type="ECO:0000313" key="2">
    <source>
        <dbReference type="EMBL" id="QID19733.1"/>
    </source>
</evidence>
<evidence type="ECO:0000256" key="1">
    <source>
        <dbReference type="SAM" id="Phobius"/>
    </source>
</evidence>
<dbReference type="EMBL" id="CP048836">
    <property type="protein sequence ID" value="QID19733.1"/>
    <property type="molecule type" value="Genomic_DNA"/>
</dbReference>
<name>A0A6C1B8M0_9RHOO</name>
<organism evidence="2 3">
    <name type="scientific">Nitrogeniibacter mangrovi</name>
    <dbReference type="NCBI Taxonomy" id="2016596"/>
    <lineage>
        <taxon>Bacteria</taxon>
        <taxon>Pseudomonadati</taxon>
        <taxon>Pseudomonadota</taxon>
        <taxon>Betaproteobacteria</taxon>
        <taxon>Rhodocyclales</taxon>
        <taxon>Zoogloeaceae</taxon>
        <taxon>Nitrogeniibacter</taxon>
    </lineage>
</organism>
<dbReference type="NCBIfam" id="TIGR02532">
    <property type="entry name" value="IV_pilin_GFxxxE"/>
    <property type="match status" value="1"/>
</dbReference>